<proteinExistence type="predicted"/>
<dbReference type="Proteomes" id="UP000264960">
    <property type="component" value="Chromosome"/>
</dbReference>
<protein>
    <submittedName>
        <fullName evidence="1">Uncharacterized protein</fullName>
    </submittedName>
</protein>
<evidence type="ECO:0000313" key="2">
    <source>
        <dbReference type="Proteomes" id="UP000264960"/>
    </source>
</evidence>
<accession>A0AAD2PSF0</accession>
<gene>
    <name evidence="1" type="ORF">C5695_19980</name>
</gene>
<dbReference type="AlphaFoldDB" id="A0AAD2PSF0"/>
<evidence type="ECO:0000313" key="1">
    <source>
        <dbReference type="EMBL" id="AVM26006.1"/>
    </source>
</evidence>
<organism evidence="1 2">
    <name type="scientific">Bacillus pumilus</name>
    <name type="common">Bacillus mesentericus</name>
    <dbReference type="NCBI Taxonomy" id="1408"/>
    <lineage>
        <taxon>Bacteria</taxon>
        <taxon>Bacillati</taxon>
        <taxon>Bacillota</taxon>
        <taxon>Bacilli</taxon>
        <taxon>Bacillales</taxon>
        <taxon>Bacillaceae</taxon>
        <taxon>Bacillus</taxon>
    </lineage>
</organism>
<reference evidence="1 2" key="1">
    <citation type="submission" date="2018-02" db="EMBL/GenBank/DDBJ databases">
        <title>The complete genome of two Bacillus pumilus strains from Cuatro Cienegas, Coahuila, Mexico.</title>
        <authorList>
            <person name="Zarza E."/>
            <person name="Alcaraz L.D."/>
            <person name="Aguilar-Salinas B."/>
            <person name="Islas A."/>
            <person name="Olmedo-Alvarez G."/>
        </authorList>
    </citation>
    <scope>NUCLEOTIDE SEQUENCE [LARGE SCALE GENOMIC DNA]</scope>
    <source>
        <strain evidence="1 2">145</strain>
    </source>
</reference>
<sequence length="82" mass="9612">MKTIKFFDWTIHLQHDLTAVTDHNEKKLVILEPSIELNGVIWIDDNDELQIKPTWDCVITIDPTNKSLTIRQTEEVFGDVYE</sequence>
<name>A0AAD2PSF0_BACPU</name>
<dbReference type="EMBL" id="CP027116">
    <property type="protein sequence ID" value="AVM26006.1"/>
    <property type="molecule type" value="Genomic_DNA"/>
</dbReference>
<dbReference type="RefSeq" id="WP_117732819.1">
    <property type="nucleotide sequence ID" value="NZ_CP027116.1"/>
</dbReference>